<evidence type="ECO:0000256" key="2">
    <source>
        <dbReference type="ARBA" id="ARBA00022679"/>
    </source>
</evidence>
<dbReference type="InterPro" id="IPR011991">
    <property type="entry name" value="ArsR-like_HTH"/>
</dbReference>
<dbReference type="Gene3D" id="1.10.10.10">
    <property type="entry name" value="Winged helix-like DNA-binding domain superfamily/Winged helix DNA-binding domain"/>
    <property type="match status" value="1"/>
</dbReference>
<dbReference type="Gene3D" id="3.40.50.150">
    <property type="entry name" value="Vaccinia Virus protein VP39"/>
    <property type="match status" value="1"/>
</dbReference>
<dbReference type="SUPFAM" id="SSF46785">
    <property type="entry name" value="Winged helix' DNA-binding domain"/>
    <property type="match status" value="1"/>
</dbReference>
<evidence type="ECO:0000259" key="5">
    <source>
        <dbReference type="Pfam" id="PF08100"/>
    </source>
</evidence>
<keyword evidence="3" id="KW-0949">S-adenosyl-L-methionine</keyword>
<dbReference type="InterPro" id="IPR029063">
    <property type="entry name" value="SAM-dependent_MTases_sf"/>
</dbReference>
<dbReference type="Proteomes" id="UP000295680">
    <property type="component" value="Unassembled WGS sequence"/>
</dbReference>
<protein>
    <submittedName>
        <fullName evidence="6">O-methyltransferase</fullName>
    </submittedName>
</protein>
<evidence type="ECO:0000313" key="6">
    <source>
        <dbReference type="EMBL" id="TCO59872.1"/>
    </source>
</evidence>
<dbReference type="RefSeq" id="WP_132118090.1">
    <property type="nucleotide sequence ID" value="NZ_SLWS01000004.1"/>
</dbReference>
<dbReference type="GO" id="GO:0008171">
    <property type="term" value="F:O-methyltransferase activity"/>
    <property type="evidence" value="ECO:0007669"/>
    <property type="project" value="InterPro"/>
</dbReference>
<dbReference type="InterPro" id="IPR012967">
    <property type="entry name" value="COMT_dimerisation"/>
</dbReference>
<dbReference type="Pfam" id="PF00891">
    <property type="entry name" value="Methyltransf_2"/>
    <property type="match status" value="1"/>
</dbReference>
<evidence type="ECO:0000313" key="7">
    <source>
        <dbReference type="Proteomes" id="UP000295680"/>
    </source>
</evidence>
<evidence type="ECO:0000256" key="1">
    <source>
        <dbReference type="ARBA" id="ARBA00022603"/>
    </source>
</evidence>
<name>A0A4R2JMM3_9PSEU</name>
<dbReference type="PROSITE" id="PS51683">
    <property type="entry name" value="SAM_OMT_II"/>
    <property type="match status" value="1"/>
</dbReference>
<dbReference type="OrthoDB" id="582216at2"/>
<dbReference type="InterPro" id="IPR001077">
    <property type="entry name" value="COMT_C"/>
</dbReference>
<dbReference type="EMBL" id="SLWS01000004">
    <property type="protein sequence ID" value="TCO59872.1"/>
    <property type="molecule type" value="Genomic_DNA"/>
</dbReference>
<proteinExistence type="predicted"/>
<reference evidence="6 7" key="1">
    <citation type="submission" date="2019-03" db="EMBL/GenBank/DDBJ databases">
        <title>Genomic Encyclopedia of Type Strains, Phase IV (KMG-IV): sequencing the most valuable type-strain genomes for metagenomic binning, comparative biology and taxonomic classification.</title>
        <authorList>
            <person name="Goeker M."/>
        </authorList>
    </citation>
    <scope>NUCLEOTIDE SEQUENCE [LARGE SCALE GENOMIC DNA]</scope>
    <source>
        <strain evidence="6 7">DSM 45934</strain>
    </source>
</reference>
<keyword evidence="1 6" id="KW-0489">Methyltransferase</keyword>
<dbReference type="InterPro" id="IPR036390">
    <property type="entry name" value="WH_DNA-bd_sf"/>
</dbReference>
<dbReference type="CDD" id="cd00090">
    <property type="entry name" value="HTH_ARSR"/>
    <property type="match status" value="1"/>
</dbReference>
<evidence type="ECO:0000259" key="4">
    <source>
        <dbReference type="Pfam" id="PF00891"/>
    </source>
</evidence>
<organism evidence="6 7">
    <name type="scientific">Actinocrispum wychmicini</name>
    <dbReference type="NCBI Taxonomy" id="1213861"/>
    <lineage>
        <taxon>Bacteria</taxon>
        <taxon>Bacillati</taxon>
        <taxon>Actinomycetota</taxon>
        <taxon>Actinomycetes</taxon>
        <taxon>Pseudonocardiales</taxon>
        <taxon>Pseudonocardiaceae</taxon>
        <taxon>Actinocrispum</taxon>
    </lineage>
</organism>
<dbReference type="GO" id="GO:0032259">
    <property type="term" value="P:methylation"/>
    <property type="evidence" value="ECO:0007669"/>
    <property type="project" value="UniProtKB-KW"/>
</dbReference>
<feature type="domain" description="O-methyltransferase dimerisation" evidence="5">
    <location>
        <begin position="15"/>
        <end position="90"/>
    </location>
</feature>
<dbReference type="AlphaFoldDB" id="A0A4R2JMM3"/>
<sequence>MTGSARTVSPDRIVDIAVGYMASKQLFAASRIGLFAALADAPLNADELATRIGKPLTTVRMIADTMVSLGLVTRVEGRYVLGAEAAEYLTGSGLDLTPYLTFLESISYPHWLQFGHTVDTGEPGKLDMDGDRWTTFLAGVMTYNELHARMLAQVFDFRPYENLLDFGGLSSAFATEAMHANEKLRTTFLFDPRSVDAVTQAVTEAGVADRSTVLGSPTTDARPEGAFDLVMVNHVVHRFTASENAEILLRARAAAGPGARLLVLDFFLDTDPVQRPLDALHAGEYLVIDGTVVYLETTVRAWLTDAGWRPFDRLTLPGSPRVLVAEAV</sequence>
<dbReference type="GO" id="GO:0046983">
    <property type="term" value="F:protein dimerization activity"/>
    <property type="evidence" value="ECO:0007669"/>
    <property type="project" value="InterPro"/>
</dbReference>
<feature type="domain" description="O-methyltransferase C-terminal" evidence="4">
    <location>
        <begin position="133"/>
        <end position="308"/>
    </location>
</feature>
<dbReference type="SUPFAM" id="SSF53335">
    <property type="entry name" value="S-adenosyl-L-methionine-dependent methyltransferases"/>
    <property type="match status" value="1"/>
</dbReference>
<evidence type="ECO:0000256" key="3">
    <source>
        <dbReference type="ARBA" id="ARBA00022691"/>
    </source>
</evidence>
<dbReference type="Pfam" id="PF08100">
    <property type="entry name" value="Dimerisation"/>
    <property type="match status" value="1"/>
</dbReference>
<accession>A0A4R2JMM3</accession>
<keyword evidence="7" id="KW-1185">Reference proteome</keyword>
<comment type="caution">
    <text evidence="6">The sequence shown here is derived from an EMBL/GenBank/DDBJ whole genome shotgun (WGS) entry which is preliminary data.</text>
</comment>
<keyword evidence="2 6" id="KW-0808">Transferase</keyword>
<gene>
    <name evidence="6" type="ORF">EV192_104715</name>
</gene>
<dbReference type="InterPro" id="IPR016461">
    <property type="entry name" value="COMT-like"/>
</dbReference>
<dbReference type="InterPro" id="IPR036388">
    <property type="entry name" value="WH-like_DNA-bd_sf"/>
</dbReference>